<keyword evidence="8" id="KW-1185">Reference proteome</keyword>
<dbReference type="PANTHER" id="PTHR46481">
    <property type="entry name" value="ZINC FINGER BED DOMAIN-CONTAINING PROTEIN 4"/>
    <property type="match status" value="1"/>
</dbReference>
<dbReference type="SUPFAM" id="SSF53098">
    <property type="entry name" value="Ribonuclease H-like"/>
    <property type="match status" value="1"/>
</dbReference>
<dbReference type="Pfam" id="PF05699">
    <property type="entry name" value="Dimer_Tnp_hAT"/>
    <property type="match status" value="1"/>
</dbReference>
<sequence length="384" mass="43113">MVAIHSVSFNYFDSNSYRNSTGIMAQKLKLPANADAMADAVSRVANMVRKLISEELSSKLITIKFDGASRHNRKILGINSQHLHKGKQVIRTLSMEEMTDRHTAVNLKDRIMHVLETYGLGIRHLYAAVTDQARNGIKCTELMRAEQDKVMAPTEHDTTADEVDGVYGDHITQEDHEDVAMDETVEGIISMVDDILQHGTAGCIEVIKCGAHSLNLVFKDALKGSPNSWLGTLRKEHVLKVAKMLDMLKEPVNPETEHSAPRVIDDFAAMLEEECGLPATEREEDVDLKLALINMANATTRLHHDTDIIKHWESKASDNKQLYELACVVLGAPISQVSVERCFSYIKLLLENHRLRMSNERLNDLMIIRCNRDLLPAAILKMQL</sequence>
<comment type="caution">
    <text evidence="7">The sequence shown here is derived from an EMBL/GenBank/DDBJ whole genome shotgun (WGS) entry which is preliminary data.</text>
</comment>
<keyword evidence="5" id="KW-0539">Nucleus</keyword>
<gene>
    <name evidence="7" type="ORF">pipiens_007595</name>
</gene>
<evidence type="ECO:0000313" key="7">
    <source>
        <dbReference type="EMBL" id="KAL1400241.1"/>
    </source>
</evidence>
<dbReference type="PANTHER" id="PTHR46481:SF10">
    <property type="entry name" value="ZINC FINGER BED DOMAIN-CONTAINING PROTEIN 39"/>
    <property type="match status" value="1"/>
</dbReference>
<dbReference type="Proteomes" id="UP001562425">
    <property type="component" value="Unassembled WGS sequence"/>
</dbReference>
<protein>
    <recommendedName>
        <fullName evidence="6">HAT C-terminal dimerisation domain-containing protein</fullName>
    </recommendedName>
</protein>
<dbReference type="GO" id="GO:0005634">
    <property type="term" value="C:nucleus"/>
    <property type="evidence" value="ECO:0007669"/>
    <property type="project" value="UniProtKB-SubCell"/>
</dbReference>
<keyword evidence="2" id="KW-0479">Metal-binding</keyword>
<dbReference type="EMBL" id="JBEHCU010005308">
    <property type="protein sequence ID" value="KAL1400241.1"/>
    <property type="molecule type" value="Genomic_DNA"/>
</dbReference>
<evidence type="ECO:0000259" key="6">
    <source>
        <dbReference type="Pfam" id="PF05699"/>
    </source>
</evidence>
<evidence type="ECO:0000256" key="4">
    <source>
        <dbReference type="ARBA" id="ARBA00022833"/>
    </source>
</evidence>
<evidence type="ECO:0000256" key="1">
    <source>
        <dbReference type="ARBA" id="ARBA00004123"/>
    </source>
</evidence>
<evidence type="ECO:0000256" key="5">
    <source>
        <dbReference type="ARBA" id="ARBA00023242"/>
    </source>
</evidence>
<proteinExistence type="predicted"/>
<keyword evidence="4" id="KW-0862">Zinc</keyword>
<dbReference type="AlphaFoldDB" id="A0ABD1DKL1"/>
<reference evidence="7 8" key="1">
    <citation type="submission" date="2024-05" db="EMBL/GenBank/DDBJ databases">
        <title>Culex pipiens pipiens assembly and annotation.</title>
        <authorList>
            <person name="Alout H."/>
            <person name="Durand T."/>
        </authorList>
    </citation>
    <scope>NUCLEOTIDE SEQUENCE [LARGE SCALE GENOMIC DNA]</scope>
    <source>
        <strain evidence="7">HA-2024</strain>
        <tissue evidence="7">Whole body</tissue>
    </source>
</reference>
<feature type="domain" description="HAT C-terminal dimerisation" evidence="6">
    <location>
        <begin position="304"/>
        <end position="369"/>
    </location>
</feature>
<evidence type="ECO:0000313" key="8">
    <source>
        <dbReference type="Proteomes" id="UP001562425"/>
    </source>
</evidence>
<dbReference type="InterPro" id="IPR012337">
    <property type="entry name" value="RNaseH-like_sf"/>
</dbReference>
<comment type="subcellular location">
    <subcellularLocation>
        <location evidence="1">Nucleus</location>
    </subcellularLocation>
</comment>
<dbReference type="GO" id="GO:0008270">
    <property type="term" value="F:zinc ion binding"/>
    <property type="evidence" value="ECO:0007669"/>
    <property type="project" value="UniProtKB-KW"/>
</dbReference>
<organism evidence="7 8">
    <name type="scientific">Culex pipiens pipiens</name>
    <name type="common">Northern house mosquito</name>
    <dbReference type="NCBI Taxonomy" id="38569"/>
    <lineage>
        <taxon>Eukaryota</taxon>
        <taxon>Metazoa</taxon>
        <taxon>Ecdysozoa</taxon>
        <taxon>Arthropoda</taxon>
        <taxon>Hexapoda</taxon>
        <taxon>Insecta</taxon>
        <taxon>Pterygota</taxon>
        <taxon>Neoptera</taxon>
        <taxon>Endopterygota</taxon>
        <taxon>Diptera</taxon>
        <taxon>Nematocera</taxon>
        <taxon>Culicoidea</taxon>
        <taxon>Culicidae</taxon>
        <taxon>Culicinae</taxon>
        <taxon>Culicini</taxon>
        <taxon>Culex</taxon>
        <taxon>Culex</taxon>
    </lineage>
</organism>
<evidence type="ECO:0000256" key="3">
    <source>
        <dbReference type="ARBA" id="ARBA00022771"/>
    </source>
</evidence>
<dbReference type="InterPro" id="IPR052035">
    <property type="entry name" value="ZnF_BED_domain_contain"/>
</dbReference>
<name>A0ABD1DKL1_CULPP</name>
<accession>A0ABD1DKL1</accession>
<evidence type="ECO:0000256" key="2">
    <source>
        <dbReference type="ARBA" id="ARBA00022723"/>
    </source>
</evidence>
<keyword evidence="3" id="KW-0863">Zinc-finger</keyword>
<dbReference type="InterPro" id="IPR008906">
    <property type="entry name" value="HATC_C_dom"/>
</dbReference>